<dbReference type="SMART" id="SM00387">
    <property type="entry name" value="HATPase_c"/>
    <property type="match status" value="1"/>
</dbReference>
<reference evidence="10 11" key="1">
    <citation type="submission" date="2014-04" db="EMBL/GenBank/DDBJ databases">
        <title>Aquimarina sp. 22II-S11-z7 Genome Sequencing.</title>
        <authorList>
            <person name="Lai Q."/>
        </authorList>
    </citation>
    <scope>NUCLEOTIDE SEQUENCE [LARGE SCALE GENOMIC DNA]</scope>
    <source>
        <strain evidence="10 11">22II-S11-z7</strain>
    </source>
</reference>
<dbReference type="PRINTS" id="PR00344">
    <property type="entry name" value="BCTRLSENSOR"/>
</dbReference>
<comment type="caution">
    <text evidence="10">The sequence shown here is derived from an EMBL/GenBank/DDBJ whole genome shotgun (WGS) entry which is preliminary data.</text>
</comment>
<dbReference type="Pfam" id="PF00072">
    <property type="entry name" value="Response_reg"/>
    <property type="match status" value="1"/>
</dbReference>
<sequence length="512" mass="59481">MTKHQNDHSQFNPQVQIIHVTYDNIITESDHTFFNWKEGTLIFDAHPFFEILREFEKNTSGKKALNFPCIHLEDGETEKICDITFTLEKEEIIIILFDYTGKYKDLNQIAQQKNESILLAKELELKNKYLLEKEEFKNSFIANINHEIRTPLTSILGFVEVLEKTKLTFEQEELARIIKRESLHLNALIDDMIDLSKIESGKLKIVEERFAFHNLIDGFRESYAKVAEEKQITFETNIDPSIQEYLIGDRTRIYQILNNILTNAFKFTEEGKVIFSVTKNYQRTNKLSLNFKIEDTGIGIMEENIPYLFERFTRFDLDKRISGTGLGLAIVKNLVDLLNGEVKVTSEPEKGTTFNIKLPFKFEIIKTTPTRKKKKYKLPKSATKYRILVVEDEEITQYLIMKVLISQGNFFVDIAINGEEAINYIERRKYDLILMDLTVSKIDGYQATHMIRNNYGDKFISEVPIIGFSGKANDAARDKCIRSGMDDFIAKPFEQEELIYKITKQIAKKAAD</sequence>
<dbReference type="SUPFAM" id="SSF55874">
    <property type="entry name" value="ATPase domain of HSP90 chaperone/DNA topoisomerase II/histidine kinase"/>
    <property type="match status" value="1"/>
</dbReference>
<dbReference type="PANTHER" id="PTHR45339">
    <property type="entry name" value="HYBRID SIGNAL TRANSDUCTION HISTIDINE KINASE J"/>
    <property type="match status" value="1"/>
</dbReference>
<dbReference type="PROSITE" id="PS50109">
    <property type="entry name" value="HIS_KIN"/>
    <property type="match status" value="1"/>
</dbReference>
<keyword evidence="11" id="KW-1185">Reference proteome</keyword>
<dbReference type="InterPro" id="IPR001789">
    <property type="entry name" value="Sig_transdc_resp-reg_receiver"/>
</dbReference>
<dbReference type="SMART" id="SM00388">
    <property type="entry name" value="HisKA"/>
    <property type="match status" value="1"/>
</dbReference>
<dbReference type="InterPro" id="IPR036097">
    <property type="entry name" value="HisK_dim/P_sf"/>
</dbReference>
<dbReference type="EMBL" id="AQRA01000010">
    <property type="protein sequence ID" value="EZH72013.1"/>
    <property type="molecule type" value="Genomic_DNA"/>
</dbReference>
<dbReference type="InterPro" id="IPR011006">
    <property type="entry name" value="CheY-like_superfamily"/>
</dbReference>
<dbReference type="Pfam" id="PF02518">
    <property type="entry name" value="HATPase_c"/>
    <property type="match status" value="1"/>
</dbReference>
<dbReference type="InterPro" id="IPR004358">
    <property type="entry name" value="Sig_transdc_His_kin-like_C"/>
</dbReference>
<comment type="catalytic activity">
    <reaction evidence="1">
        <text>ATP + protein L-histidine = ADP + protein N-phospho-L-histidine.</text>
        <dbReference type="EC" id="2.7.13.3"/>
    </reaction>
</comment>
<keyword evidence="6" id="KW-0902">Two-component regulatory system</keyword>
<dbReference type="STRING" id="1317122.ATO12_05195"/>
<keyword evidence="5" id="KW-0418">Kinase</keyword>
<evidence type="ECO:0000256" key="6">
    <source>
        <dbReference type="ARBA" id="ARBA00023012"/>
    </source>
</evidence>
<dbReference type="OrthoDB" id="9816309at2"/>
<keyword evidence="4" id="KW-0808">Transferase</keyword>
<proteinExistence type="predicted"/>
<evidence type="ECO:0000256" key="1">
    <source>
        <dbReference type="ARBA" id="ARBA00000085"/>
    </source>
</evidence>
<keyword evidence="3 7" id="KW-0597">Phosphoprotein</keyword>
<dbReference type="SUPFAM" id="SSF52172">
    <property type="entry name" value="CheY-like"/>
    <property type="match status" value="1"/>
</dbReference>
<evidence type="ECO:0000313" key="11">
    <source>
        <dbReference type="Proteomes" id="UP000023541"/>
    </source>
</evidence>
<dbReference type="CDD" id="cd00082">
    <property type="entry name" value="HisKA"/>
    <property type="match status" value="1"/>
</dbReference>
<dbReference type="SMART" id="SM00448">
    <property type="entry name" value="REC"/>
    <property type="match status" value="1"/>
</dbReference>
<evidence type="ECO:0000313" key="10">
    <source>
        <dbReference type="EMBL" id="EZH72013.1"/>
    </source>
</evidence>
<dbReference type="Pfam" id="PF00512">
    <property type="entry name" value="HisKA"/>
    <property type="match status" value="1"/>
</dbReference>
<protein>
    <recommendedName>
        <fullName evidence="2">histidine kinase</fullName>
        <ecNumber evidence="2">2.7.13.3</ecNumber>
    </recommendedName>
</protein>
<name>A0A023BQQ8_9FLAO</name>
<dbReference type="eggNOG" id="COG2205">
    <property type="taxonomic scope" value="Bacteria"/>
</dbReference>
<dbReference type="FunFam" id="3.30.565.10:FF:000010">
    <property type="entry name" value="Sensor histidine kinase RcsC"/>
    <property type="match status" value="1"/>
</dbReference>
<feature type="modified residue" description="4-aspartylphosphate" evidence="7">
    <location>
        <position position="436"/>
    </location>
</feature>
<evidence type="ECO:0000256" key="4">
    <source>
        <dbReference type="ARBA" id="ARBA00022679"/>
    </source>
</evidence>
<dbReference type="PANTHER" id="PTHR45339:SF3">
    <property type="entry name" value="HISTIDINE KINASE"/>
    <property type="match status" value="1"/>
</dbReference>
<dbReference type="CDD" id="cd17546">
    <property type="entry name" value="REC_hyHK_CKI1_RcsC-like"/>
    <property type="match status" value="1"/>
</dbReference>
<dbReference type="GO" id="GO:0000155">
    <property type="term" value="F:phosphorelay sensor kinase activity"/>
    <property type="evidence" value="ECO:0007669"/>
    <property type="project" value="InterPro"/>
</dbReference>
<accession>A0A023BQQ8</accession>
<dbReference type="Proteomes" id="UP000023541">
    <property type="component" value="Unassembled WGS sequence"/>
</dbReference>
<dbReference type="EC" id="2.7.13.3" evidence="2"/>
<dbReference type="InterPro" id="IPR036890">
    <property type="entry name" value="HATPase_C_sf"/>
</dbReference>
<evidence type="ECO:0000256" key="5">
    <source>
        <dbReference type="ARBA" id="ARBA00022777"/>
    </source>
</evidence>
<evidence type="ECO:0000256" key="3">
    <source>
        <dbReference type="ARBA" id="ARBA00022553"/>
    </source>
</evidence>
<evidence type="ECO:0000259" key="8">
    <source>
        <dbReference type="PROSITE" id="PS50109"/>
    </source>
</evidence>
<feature type="domain" description="Histidine kinase" evidence="8">
    <location>
        <begin position="143"/>
        <end position="362"/>
    </location>
</feature>
<dbReference type="FunFam" id="1.10.287.130:FF:000001">
    <property type="entry name" value="Two-component sensor histidine kinase"/>
    <property type="match status" value="1"/>
</dbReference>
<evidence type="ECO:0000259" key="9">
    <source>
        <dbReference type="PROSITE" id="PS50110"/>
    </source>
</evidence>
<feature type="domain" description="Response regulatory" evidence="9">
    <location>
        <begin position="386"/>
        <end position="506"/>
    </location>
</feature>
<gene>
    <name evidence="10" type="ORF">ATO12_05195</name>
</gene>
<organism evidence="10 11">
    <name type="scientific">Aquimarina atlantica</name>
    <dbReference type="NCBI Taxonomy" id="1317122"/>
    <lineage>
        <taxon>Bacteria</taxon>
        <taxon>Pseudomonadati</taxon>
        <taxon>Bacteroidota</taxon>
        <taxon>Flavobacteriia</taxon>
        <taxon>Flavobacteriales</taxon>
        <taxon>Flavobacteriaceae</taxon>
        <taxon>Aquimarina</taxon>
    </lineage>
</organism>
<evidence type="ECO:0000256" key="7">
    <source>
        <dbReference type="PROSITE-ProRule" id="PRU00169"/>
    </source>
</evidence>
<dbReference type="InterPro" id="IPR003594">
    <property type="entry name" value="HATPase_dom"/>
</dbReference>
<dbReference type="Gene3D" id="3.30.565.10">
    <property type="entry name" value="Histidine kinase-like ATPase, C-terminal domain"/>
    <property type="match status" value="1"/>
</dbReference>
<dbReference type="RefSeq" id="WP_034246337.1">
    <property type="nucleotide sequence ID" value="NZ_AQRA01000010.1"/>
</dbReference>
<dbReference type="Gene3D" id="1.10.287.130">
    <property type="match status" value="1"/>
</dbReference>
<dbReference type="SUPFAM" id="SSF47384">
    <property type="entry name" value="Homodimeric domain of signal transducing histidine kinase"/>
    <property type="match status" value="1"/>
</dbReference>
<dbReference type="InterPro" id="IPR005467">
    <property type="entry name" value="His_kinase_dom"/>
</dbReference>
<dbReference type="InterPro" id="IPR003661">
    <property type="entry name" value="HisK_dim/P_dom"/>
</dbReference>
<evidence type="ECO:0000256" key="2">
    <source>
        <dbReference type="ARBA" id="ARBA00012438"/>
    </source>
</evidence>
<dbReference type="PROSITE" id="PS50110">
    <property type="entry name" value="RESPONSE_REGULATORY"/>
    <property type="match status" value="1"/>
</dbReference>
<dbReference type="AlphaFoldDB" id="A0A023BQQ8"/>
<dbReference type="Gene3D" id="3.40.50.2300">
    <property type="match status" value="1"/>
</dbReference>